<reference evidence="1 2" key="1">
    <citation type="submission" date="2017-11" db="EMBL/GenBank/DDBJ databases">
        <authorList>
            <person name="Han C.G."/>
        </authorList>
    </citation>
    <scope>NUCLEOTIDE SEQUENCE [LARGE SCALE GENOMIC DNA]</scope>
    <source>
        <strain evidence="1 2">ANC 5347</strain>
    </source>
</reference>
<sequence length="184" mass="20777">MNTMVEKFEQFEWLIRGTTAKSPNFEPVVHGTNEKPLTYQDKLGAIASMDTDLAKAIASVIVFGPAAKADFDHVQEHLANIMILNAVQDKRREPEGIKIKDLAKRVAFMVIQFALEPTFEDNFTAKGRLHLAAGVRESEMSLKAYDCTWKQYEKLMALAIDSAIDEASKAIKKYKKNTYKEFEA</sequence>
<dbReference type="RefSeq" id="WP_100357069.1">
    <property type="nucleotide sequence ID" value="NZ_PGOZ01000001.1"/>
</dbReference>
<dbReference type="EMBL" id="PGOZ01000001">
    <property type="protein sequence ID" value="PJI34051.1"/>
    <property type="molecule type" value="Genomic_DNA"/>
</dbReference>
<name>A0A2H9UQS6_9GAMM</name>
<evidence type="ECO:0000313" key="1">
    <source>
        <dbReference type="EMBL" id="PJI34051.1"/>
    </source>
</evidence>
<dbReference type="AlphaFoldDB" id="A0A2H9UQS6"/>
<dbReference type="Proteomes" id="UP000242351">
    <property type="component" value="Unassembled WGS sequence"/>
</dbReference>
<organism evidence="1 2">
    <name type="scientific">Acinetobacter pseudolwoffii</name>
    <dbReference type="NCBI Taxonomy" id="2053287"/>
    <lineage>
        <taxon>Bacteria</taxon>
        <taxon>Pseudomonadati</taxon>
        <taxon>Pseudomonadota</taxon>
        <taxon>Gammaproteobacteria</taxon>
        <taxon>Moraxellales</taxon>
        <taxon>Moraxellaceae</taxon>
        <taxon>Acinetobacter</taxon>
    </lineage>
</organism>
<comment type="caution">
    <text evidence="1">The sequence shown here is derived from an EMBL/GenBank/DDBJ whole genome shotgun (WGS) entry which is preliminary data.</text>
</comment>
<gene>
    <name evidence="1" type="ORF">CU320_01575</name>
</gene>
<accession>A0A2H9UQS6</accession>
<proteinExistence type="predicted"/>
<reference evidence="1 2" key="2">
    <citation type="submission" date="2017-12" db="EMBL/GenBank/DDBJ databases">
        <title>Revising the taxonomy of the Acinetobacter lwoffii group: the description of Acinetobacter pseudolwoffii sp. nov. and emended description of Acinetobacter lwoffii.</title>
        <authorList>
            <person name="Nemec A."/>
        </authorList>
    </citation>
    <scope>NUCLEOTIDE SEQUENCE [LARGE SCALE GENOMIC DNA]</scope>
    <source>
        <strain evidence="1 2">ANC 5347</strain>
    </source>
</reference>
<protein>
    <submittedName>
        <fullName evidence="1">Uncharacterized protein</fullName>
    </submittedName>
</protein>
<evidence type="ECO:0000313" key="2">
    <source>
        <dbReference type="Proteomes" id="UP000242351"/>
    </source>
</evidence>